<dbReference type="AlphaFoldDB" id="A0A484WSQ0"/>
<reference evidence="1 2" key="1">
    <citation type="submission" date="2019-03" db="EMBL/GenBank/DDBJ databases">
        <authorList>
            <consortium name="Pathogen Informatics"/>
        </authorList>
    </citation>
    <scope>NUCLEOTIDE SEQUENCE [LARGE SCALE GENOMIC DNA]</scope>
    <source>
        <strain evidence="1 2">NCTC12126</strain>
    </source>
</reference>
<name>A0A484WSQ0_9ENTR</name>
<organism evidence="1 2">
    <name type="scientific">Enterobacter cancerogenus</name>
    <dbReference type="NCBI Taxonomy" id="69218"/>
    <lineage>
        <taxon>Bacteria</taxon>
        <taxon>Pseudomonadati</taxon>
        <taxon>Pseudomonadota</taxon>
        <taxon>Gammaproteobacteria</taxon>
        <taxon>Enterobacterales</taxon>
        <taxon>Enterobacteriaceae</taxon>
        <taxon>Enterobacter</taxon>
        <taxon>Enterobacter cloacae complex</taxon>
    </lineage>
</organism>
<proteinExistence type="predicted"/>
<accession>A0A484WSQ0</accession>
<evidence type="ECO:0000313" key="2">
    <source>
        <dbReference type="Proteomes" id="UP000351155"/>
    </source>
</evidence>
<dbReference type="Proteomes" id="UP000351155">
    <property type="component" value="Unassembled WGS sequence"/>
</dbReference>
<evidence type="ECO:0000313" key="1">
    <source>
        <dbReference type="EMBL" id="VFS14970.1"/>
    </source>
</evidence>
<protein>
    <submittedName>
        <fullName evidence="1">Uncharacterized protein</fullName>
    </submittedName>
</protein>
<gene>
    <name evidence="1" type="ORF">NCTC12126_01044</name>
</gene>
<sequence length="41" mass="4963">MVRKMKNRFKNILTMNIVFWRAVMADGHDTNGDKMRFSVRF</sequence>
<dbReference type="EMBL" id="CAADIW010000005">
    <property type="protein sequence ID" value="VFS14970.1"/>
    <property type="molecule type" value="Genomic_DNA"/>
</dbReference>